<evidence type="ECO:0000256" key="3">
    <source>
        <dbReference type="ARBA" id="ARBA00022723"/>
    </source>
</evidence>
<dbReference type="GO" id="GO:0020037">
    <property type="term" value="F:heme binding"/>
    <property type="evidence" value="ECO:0007669"/>
    <property type="project" value="InterPro"/>
</dbReference>
<dbReference type="AlphaFoldDB" id="W4PZ19"/>
<dbReference type="STRING" id="1236970.JCM9140_934"/>
<dbReference type="InterPro" id="IPR036396">
    <property type="entry name" value="Cyt_P450_sf"/>
</dbReference>
<organism evidence="9 10">
    <name type="scientific">Halalkalibacter wakoensis JCM 9140</name>
    <dbReference type="NCBI Taxonomy" id="1236970"/>
    <lineage>
        <taxon>Bacteria</taxon>
        <taxon>Bacillati</taxon>
        <taxon>Bacillota</taxon>
        <taxon>Bacilli</taxon>
        <taxon>Bacillales</taxon>
        <taxon>Bacillaceae</taxon>
        <taxon>Halalkalibacter</taxon>
    </lineage>
</organism>
<dbReference type="PROSITE" id="PS00086">
    <property type="entry name" value="CYTOCHROME_P450"/>
    <property type="match status" value="1"/>
</dbReference>
<evidence type="ECO:0000256" key="7">
    <source>
        <dbReference type="PIRSR" id="PIRSR602401-1"/>
    </source>
</evidence>
<evidence type="ECO:0000256" key="5">
    <source>
        <dbReference type="ARBA" id="ARBA00023004"/>
    </source>
</evidence>
<dbReference type="Proteomes" id="UP000018890">
    <property type="component" value="Unassembled WGS sequence"/>
</dbReference>
<dbReference type="GO" id="GO:0016705">
    <property type="term" value="F:oxidoreductase activity, acting on paired donors, with incorporation or reduction of molecular oxygen"/>
    <property type="evidence" value="ECO:0007669"/>
    <property type="project" value="InterPro"/>
</dbReference>
<dbReference type="Gene3D" id="1.10.630.10">
    <property type="entry name" value="Cytochrome P450"/>
    <property type="match status" value="1"/>
</dbReference>
<dbReference type="InterPro" id="IPR002401">
    <property type="entry name" value="Cyt_P450_E_grp-I"/>
</dbReference>
<keyword evidence="10" id="KW-1185">Reference proteome</keyword>
<proteinExistence type="inferred from homology"/>
<reference evidence="9" key="1">
    <citation type="journal article" date="2014" name="Genome Announc.">
        <title>Draft Genome Sequences of Three Alkaliphilic Bacillus Strains, Bacillus wakoensis JCM 9140T, Bacillus akibai JCM 9157T, and Bacillus hemicellulosilyticus JCM 9152T.</title>
        <authorList>
            <person name="Yuki M."/>
            <person name="Oshima K."/>
            <person name="Suda W."/>
            <person name="Oshida Y."/>
            <person name="Kitamura K."/>
            <person name="Iida T."/>
            <person name="Hattori M."/>
            <person name="Ohkuma M."/>
        </authorList>
    </citation>
    <scope>NUCLEOTIDE SEQUENCE [LARGE SCALE GENOMIC DNA]</scope>
    <source>
        <strain evidence="9">JCM 9140</strain>
    </source>
</reference>
<keyword evidence="4 8" id="KW-0560">Oxidoreductase</keyword>
<comment type="cofactor">
    <cofactor evidence="7">
        <name>heme</name>
        <dbReference type="ChEBI" id="CHEBI:30413"/>
    </cofactor>
</comment>
<comment type="similarity">
    <text evidence="1 8">Belongs to the cytochrome P450 family.</text>
</comment>
<dbReference type="GO" id="GO:0005506">
    <property type="term" value="F:iron ion binding"/>
    <property type="evidence" value="ECO:0007669"/>
    <property type="project" value="InterPro"/>
</dbReference>
<dbReference type="InterPro" id="IPR001128">
    <property type="entry name" value="Cyt_P450"/>
</dbReference>
<dbReference type="GO" id="GO:0004497">
    <property type="term" value="F:monooxygenase activity"/>
    <property type="evidence" value="ECO:0007669"/>
    <property type="project" value="UniProtKB-KW"/>
</dbReference>
<keyword evidence="3 7" id="KW-0479">Metal-binding</keyword>
<sequence length="447" mass="51455">MTKEKIINGPSGKWLTGHVKDFQRDPLGFLTFLSTEYKDLAKIRFGPRRVYVVSNPALIKEILVTKQKSFVKSQDLQILKDVVGEGLLTSEKKVHIQQRRMIQPSFQHAHISKYAQDMIDTTNQCLSNWEHGAEVVITDEMMNITLGIIAKTMFSMEFEEGVSKIGEPMDTYMKLAVKRMRSLYPLPLWVPTKANRTYKQSIKSLDEVISSIIDKRRKEGSISQDLLGVLLQARDEKSGAKMTDDQLKDELMTIFLAGHETTANALSWTLYLLTQHPEKQQKLHDEIESVIGDTPVTPEHYQKLPFTQNVISEALRMYPPAYVIGRRADEDVNVGEYHFKKGDMIMMSQYGVHRREEYFKNPEQFIPERFENNFIKTIPTFAYFPFGGGPRVCIGNHFAIMESVLVLACIAKRFKWKLASNHHIVKPQPLITLRPKYGLRMVLEEKE</sequence>
<accession>W4PZ19</accession>
<keyword evidence="6 8" id="KW-0503">Monooxygenase</keyword>
<dbReference type="PANTHER" id="PTHR24291">
    <property type="entry name" value="CYTOCHROME P450 FAMILY 4"/>
    <property type="match status" value="1"/>
</dbReference>
<evidence type="ECO:0000256" key="1">
    <source>
        <dbReference type="ARBA" id="ARBA00010617"/>
    </source>
</evidence>
<dbReference type="CDD" id="cd20620">
    <property type="entry name" value="CYP132-like"/>
    <property type="match status" value="1"/>
</dbReference>
<evidence type="ECO:0000313" key="10">
    <source>
        <dbReference type="Proteomes" id="UP000018890"/>
    </source>
</evidence>
<dbReference type="EMBL" id="BAUT01000005">
    <property type="protein sequence ID" value="GAE24967.1"/>
    <property type="molecule type" value="Genomic_DNA"/>
</dbReference>
<dbReference type="RefSeq" id="WP_034742705.1">
    <property type="nucleotide sequence ID" value="NZ_BAUT01000005.1"/>
</dbReference>
<dbReference type="PRINTS" id="PR00463">
    <property type="entry name" value="EP450I"/>
</dbReference>
<evidence type="ECO:0000256" key="4">
    <source>
        <dbReference type="ARBA" id="ARBA00023002"/>
    </source>
</evidence>
<dbReference type="OrthoDB" id="9789468at2"/>
<evidence type="ECO:0000313" key="9">
    <source>
        <dbReference type="EMBL" id="GAE24967.1"/>
    </source>
</evidence>
<protein>
    <submittedName>
        <fullName evidence="9">Cytochrome P450 hydroxylase</fullName>
    </submittedName>
</protein>
<keyword evidence="5 7" id="KW-0408">Iron</keyword>
<evidence type="ECO:0000256" key="8">
    <source>
        <dbReference type="RuleBase" id="RU000461"/>
    </source>
</evidence>
<evidence type="ECO:0000256" key="2">
    <source>
        <dbReference type="ARBA" id="ARBA00022617"/>
    </source>
</evidence>
<dbReference type="InterPro" id="IPR050196">
    <property type="entry name" value="Cytochrome_P450_Monoox"/>
</dbReference>
<gene>
    <name evidence="9" type="ORF">JCM9140_934</name>
</gene>
<dbReference type="PRINTS" id="PR00385">
    <property type="entry name" value="P450"/>
</dbReference>
<comment type="caution">
    <text evidence="9">The sequence shown here is derived from an EMBL/GenBank/DDBJ whole genome shotgun (WGS) entry which is preliminary data.</text>
</comment>
<dbReference type="SUPFAM" id="SSF48264">
    <property type="entry name" value="Cytochrome P450"/>
    <property type="match status" value="1"/>
</dbReference>
<dbReference type="PANTHER" id="PTHR24291:SF50">
    <property type="entry name" value="BIFUNCTIONAL ALBAFLAVENONE MONOOXYGENASE_TERPENE SYNTHASE"/>
    <property type="match status" value="1"/>
</dbReference>
<dbReference type="InterPro" id="IPR017972">
    <property type="entry name" value="Cyt_P450_CS"/>
</dbReference>
<feature type="binding site" description="axial binding residue" evidence="7">
    <location>
        <position position="393"/>
    </location>
    <ligand>
        <name>heme</name>
        <dbReference type="ChEBI" id="CHEBI:30413"/>
    </ligand>
    <ligandPart>
        <name>Fe</name>
        <dbReference type="ChEBI" id="CHEBI:18248"/>
    </ligandPart>
</feature>
<dbReference type="Pfam" id="PF00067">
    <property type="entry name" value="p450"/>
    <property type="match status" value="1"/>
</dbReference>
<keyword evidence="2 7" id="KW-0349">Heme</keyword>
<evidence type="ECO:0000256" key="6">
    <source>
        <dbReference type="ARBA" id="ARBA00023033"/>
    </source>
</evidence>
<name>W4PZ19_9BACI</name>